<dbReference type="AlphaFoldDB" id="A0ABD0JRI7"/>
<dbReference type="EMBL" id="JACVVK020000343">
    <property type="protein sequence ID" value="KAK7477713.1"/>
    <property type="molecule type" value="Genomic_DNA"/>
</dbReference>
<keyword evidence="3" id="KW-1185">Reference proteome</keyword>
<evidence type="ECO:0000256" key="1">
    <source>
        <dbReference type="SAM" id="MobiDB-lite"/>
    </source>
</evidence>
<accession>A0ABD0JRI7</accession>
<evidence type="ECO:0000313" key="3">
    <source>
        <dbReference type="Proteomes" id="UP001519460"/>
    </source>
</evidence>
<proteinExistence type="predicted"/>
<gene>
    <name evidence="2" type="ORF">BaRGS_00031097</name>
</gene>
<organism evidence="2 3">
    <name type="scientific">Batillaria attramentaria</name>
    <dbReference type="NCBI Taxonomy" id="370345"/>
    <lineage>
        <taxon>Eukaryota</taxon>
        <taxon>Metazoa</taxon>
        <taxon>Spiralia</taxon>
        <taxon>Lophotrochozoa</taxon>
        <taxon>Mollusca</taxon>
        <taxon>Gastropoda</taxon>
        <taxon>Caenogastropoda</taxon>
        <taxon>Sorbeoconcha</taxon>
        <taxon>Cerithioidea</taxon>
        <taxon>Batillariidae</taxon>
        <taxon>Batillaria</taxon>
    </lineage>
</organism>
<sequence length="163" mass="18259">MVTHYSNETIHTDNLRDVSAPPPQPPPAKLTPNLLKGSGLFNMFLYYAYAKTTKRPLQYGSNRSVWHTTARFEYHHQSGLVPMAKTFVSHCPTAPPRPFKTGRPAGCNLSKLRQNRDTTQLVTDSLSSRGIDQANLRVLLKLAGTECEQKFKGGNEMFGVFIH</sequence>
<protein>
    <submittedName>
        <fullName evidence="2">Uncharacterized protein</fullName>
    </submittedName>
</protein>
<feature type="region of interest" description="Disordered" evidence="1">
    <location>
        <begin position="1"/>
        <end position="30"/>
    </location>
</feature>
<reference evidence="2 3" key="1">
    <citation type="journal article" date="2023" name="Sci. Data">
        <title>Genome assembly of the Korean intertidal mud-creeper Batillaria attramentaria.</title>
        <authorList>
            <person name="Patra A.K."/>
            <person name="Ho P.T."/>
            <person name="Jun S."/>
            <person name="Lee S.J."/>
            <person name="Kim Y."/>
            <person name="Won Y.J."/>
        </authorList>
    </citation>
    <scope>NUCLEOTIDE SEQUENCE [LARGE SCALE GENOMIC DNA]</scope>
    <source>
        <strain evidence="2">Wonlab-2016</strain>
    </source>
</reference>
<dbReference type="Proteomes" id="UP001519460">
    <property type="component" value="Unassembled WGS sequence"/>
</dbReference>
<comment type="caution">
    <text evidence="2">The sequence shown here is derived from an EMBL/GenBank/DDBJ whole genome shotgun (WGS) entry which is preliminary data.</text>
</comment>
<feature type="compositionally biased region" description="Pro residues" evidence="1">
    <location>
        <begin position="20"/>
        <end position="29"/>
    </location>
</feature>
<evidence type="ECO:0000313" key="2">
    <source>
        <dbReference type="EMBL" id="KAK7477713.1"/>
    </source>
</evidence>
<name>A0ABD0JRI7_9CAEN</name>